<dbReference type="KEGG" id="dog:HP555_05005"/>
<dbReference type="InterPro" id="IPR005358">
    <property type="entry name" value="Puta_zinc/iron-chelating_dom"/>
</dbReference>
<reference evidence="1 2" key="1">
    <citation type="submission" date="2020-05" db="EMBL/GenBank/DDBJ databases">
        <title>Complete genome of Desulfobulbus oligotrophicus.</title>
        <authorList>
            <person name="Podar M."/>
        </authorList>
    </citation>
    <scope>NUCLEOTIDE SEQUENCE [LARGE SCALE GENOMIC DNA]</scope>
    <source>
        <strain evidence="1 2">Prop6</strain>
    </source>
</reference>
<name>A0A7T5VCB4_9BACT</name>
<dbReference type="Proteomes" id="UP000596092">
    <property type="component" value="Chromosome"/>
</dbReference>
<protein>
    <submittedName>
        <fullName evidence="1">YkgJ family cysteine cluster protein</fullName>
    </submittedName>
</protein>
<dbReference type="RefSeq" id="WP_199264087.1">
    <property type="nucleotide sequence ID" value="NZ_CP054140.1"/>
</dbReference>
<proteinExistence type="predicted"/>
<evidence type="ECO:0000313" key="1">
    <source>
        <dbReference type="EMBL" id="QQG65265.1"/>
    </source>
</evidence>
<evidence type="ECO:0000313" key="2">
    <source>
        <dbReference type="Proteomes" id="UP000596092"/>
    </source>
</evidence>
<dbReference type="AlphaFoldDB" id="A0A7T5VCB4"/>
<accession>A0A7T5VCB4</accession>
<organism evidence="1 2">
    <name type="scientific">Desulfobulbus oligotrophicus</name>
    <dbReference type="NCBI Taxonomy" id="1909699"/>
    <lineage>
        <taxon>Bacteria</taxon>
        <taxon>Pseudomonadati</taxon>
        <taxon>Thermodesulfobacteriota</taxon>
        <taxon>Desulfobulbia</taxon>
        <taxon>Desulfobulbales</taxon>
        <taxon>Desulfobulbaceae</taxon>
        <taxon>Desulfobulbus</taxon>
    </lineage>
</organism>
<dbReference type="Pfam" id="PF03692">
    <property type="entry name" value="CxxCxxCC"/>
    <property type="match status" value="1"/>
</dbReference>
<keyword evidence="2" id="KW-1185">Reference proteome</keyword>
<dbReference type="EMBL" id="CP054140">
    <property type="protein sequence ID" value="QQG65265.1"/>
    <property type="molecule type" value="Genomic_DNA"/>
</dbReference>
<gene>
    <name evidence="1" type="ORF">HP555_05005</name>
</gene>
<sequence>MIEKVDLNDGLALLRQPVLPLVSIAQFIYLTGDFASVEEVIAEFPGDLETGYTCYPEPAQVLAPYADLLEEFSALKTGAAPGTPVIGVDNQPVDAMTATTALVAQRILTRELEQINSLLCAPCGCTLCCVGPTPDMVQRYFEIPLGAEETAFFPINRIDSADSRARKIDHEPPLQVEGRDFFMRPDPVLVHWQPGWSLVLPTGSRCPNLEDEGRCRIYIDRPQVCRRPQIFPYIIEPVEEGVQPPAFRLRQSLLAVVDCPYVQLLRDEIAAYAAACELEMLFRQNKA</sequence>